<protein>
    <submittedName>
        <fullName evidence="3">Unannotated protein</fullName>
    </submittedName>
</protein>
<dbReference type="EMBL" id="CAFAAE010000105">
    <property type="protein sequence ID" value="CAB4793371.1"/>
    <property type="molecule type" value="Genomic_DNA"/>
</dbReference>
<organism evidence="3">
    <name type="scientific">freshwater metagenome</name>
    <dbReference type="NCBI Taxonomy" id="449393"/>
    <lineage>
        <taxon>unclassified sequences</taxon>
        <taxon>metagenomes</taxon>
        <taxon>ecological metagenomes</taxon>
    </lineage>
</organism>
<dbReference type="EMBL" id="CAEZWY010000065">
    <property type="protein sequence ID" value="CAB4672814.1"/>
    <property type="molecule type" value="Genomic_DNA"/>
</dbReference>
<dbReference type="EMBL" id="CAFAAT010000104">
    <property type="protein sequence ID" value="CAB4809789.1"/>
    <property type="molecule type" value="Genomic_DNA"/>
</dbReference>
<name>A0A6J6X833_9ZZZZ</name>
<evidence type="ECO:0000313" key="1">
    <source>
        <dbReference type="EMBL" id="CAB4588651.1"/>
    </source>
</evidence>
<gene>
    <name evidence="1" type="ORF">UFOPK1791_00422</name>
    <name evidence="2" type="ORF">UFOPK2312_00668</name>
    <name evidence="3" type="ORF">UFOPK2982_00737</name>
    <name evidence="4" type="ORF">UFOPK3083_00837</name>
</gene>
<proteinExistence type="predicted"/>
<evidence type="ECO:0000313" key="2">
    <source>
        <dbReference type="EMBL" id="CAB4672814.1"/>
    </source>
</evidence>
<dbReference type="AlphaFoldDB" id="A0A6J6X833"/>
<evidence type="ECO:0000313" key="4">
    <source>
        <dbReference type="EMBL" id="CAB4809789.1"/>
    </source>
</evidence>
<evidence type="ECO:0000313" key="3">
    <source>
        <dbReference type="EMBL" id="CAB4793371.1"/>
    </source>
</evidence>
<accession>A0A6J6X833</accession>
<reference evidence="3" key="1">
    <citation type="submission" date="2020-05" db="EMBL/GenBank/DDBJ databases">
        <authorList>
            <person name="Chiriac C."/>
            <person name="Salcher M."/>
            <person name="Ghai R."/>
            <person name="Kavagutti S V."/>
        </authorList>
    </citation>
    <scope>NUCLEOTIDE SEQUENCE</scope>
</reference>
<dbReference type="EMBL" id="CAEZUF010000027">
    <property type="protein sequence ID" value="CAB4588651.1"/>
    <property type="molecule type" value="Genomic_DNA"/>
</dbReference>
<sequence>MSNDPVSAFKEYLSKVSKGEKSPQEVVNAVGTWVKESGDSLKGKIEIEVEAAVKRMGFAKKTDVDKLAAEVADLKKLFAAKKPGVKKSAKKPAKKMAKGKVK</sequence>